<evidence type="ECO:0000256" key="5">
    <source>
        <dbReference type="ARBA" id="ARBA00022757"/>
    </source>
</evidence>
<keyword evidence="2" id="KW-0964">Secreted</keyword>
<evidence type="ECO:0000256" key="12">
    <source>
        <dbReference type="ARBA" id="ARBA00038868"/>
    </source>
</evidence>
<evidence type="ECO:0000256" key="4">
    <source>
        <dbReference type="ARBA" id="ARBA00022729"/>
    </source>
</evidence>
<keyword evidence="8" id="KW-0865">Zymogen</keyword>
<feature type="chain" id="PRO_5001783432" description="trypsin" evidence="14">
    <location>
        <begin position="33"/>
        <end position="378"/>
    </location>
</feature>
<dbReference type="PRINTS" id="PR00722">
    <property type="entry name" value="CHYMOTRYPSIN"/>
</dbReference>
<dbReference type="Proteomes" id="UP000030765">
    <property type="component" value="Unassembled WGS sequence"/>
</dbReference>
<dbReference type="VEuPathDB" id="VectorBase:ASIC003923"/>
<dbReference type="InterPro" id="IPR001314">
    <property type="entry name" value="Peptidase_S1A"/>
</dbReference>
<gene>
    <name evidence="16" type="ORF">ZHAS_00003923</name>
</gene>
<dbReference type="PROSITE" id="PS00135">
    <property type="entry name" value="TRYPSIN_SER"/>
    <property type="match status" value="1"/>
</dbReference>
<comment type="subcellular location">
    <subcellularLocation>
        <location evidence="1">Secreted</location>
    </subcellularLocation>
</comment>
<dbReference type="GO" id="GO:0004252">
    <property type="term" value="F:serine-type endopeptidase activity"/>
    <property type="evidence" value="ECO:0007669"/>
    <property type="project" value="UniProtKB-EC"/>
</dbReference>
<dbReference type="AlphaFoldDB" id="A0A084VFM1"/>
<evidence type="ECO:0000256" key="2">
    <source>
        <dbReference type="ARBA" id="ARBA00022525"/>
    </source>
</evidence>
<dbReference type="OrthoDB" id="6357057at2759"/>
<accession>A0A084VFM1</accession>
<dbReference type="CDD" id="cd00190">
    <property type="entry name" value="Tryp_SPc"/>
    <property type="match status" value="1"/>
</dbReference>
<feature type="domain" description="Peptidase S1" evidence="15">
    <location>
        <begin position="121"/>
        <end position="367"/>
    </location>
</feature>
<dbReference type="FunFam" id="2.40.10.10:FF:000068">
    <property type="entry name" value="transmembrane protease serine 2"/>
    <property type="match status" value="1"/>
</dbReference>
<evidence type="ECO:0000256" key="1">
    <source>
        <dbReference type="ARBA" id="ARBA00004613"/>
    </source>
</evidence>
<evidence type="ECO:0000256" key="13">
    <source>
        <dbReference type="RuleBase" id="RU363034"/>
    </source>
</evidence>
<dbReference type="GO" id="GO:0005576">
    <property type="term" value="C:extracellular region"/>
    <property type="evidence" value="ECO:0007669"/>
    <property type="project" value="UniProtKB-SubCell"/>
</dbReference>
<dbReference type="InterPro" id="IPR018114">
    <property type="entry name" value="TRYPSIN_HIS"/>
</dbReference>
<dbReference type="PROSITE" id="PS00134">
    <property type="entry name" value="TRYPSIN_HIS"/>
    <property type="match status" value="1"/>
</dbReference>
<dbReference type="PROSITE" id="PS50240">
    <property type="entry name" value="TRYPSIN_DOM"/>
    <property type="match status" value="1"/>
</dbReference>
<dbReference type="STRING" id="74873.A0A084VFM1"/>
<dbReference type="VEuPathDB" id="VectorBase:ASIS005191"/>
<evidence type="ECO:0000256" key="8">
    <source>
        <dbReference type="ARBA" id="ARBA00023145"/>
    </source>
</evidence>
<sequence length="378" mass="41826">MRRIGCAWNADSRWTMQTVVLLLALAVLGVKGAIDDKMEGLISFPDESDVCTFQPGWDGVCQSAASCSWTKLLIYKRYDIPHCDFIDDEPIMCCPKNLTGVELAIKLSESVPSLSYLTEQINKGEPIELPFIAAVGWEKEENPERNESSYQWECGGSLITPSYLLTAAHCVRDISKKYHARMGASDLANDDKTNIQYCPIKKTIKHPDFHPGKKQNDIALAKVQKPFHLHQLVARVSLPTSLENEDEIMKLSVAGWGRTERRARSEKLLHANVTTVPISKCREAYKGSKVILNTHYCAIGEAGNGIEIGDACGGDSGGPLYTTSYISGILKYQLIGIISYGVNCGSPWPGVYVRVSSYLDWIASHLRGEVLELVQLNN</sequence>
<dbReference type="PANTHER" id="PTHR24276">
    <property type="entry name" value="POLYSERASE-RELATED"/>
    <property type="match status" value="1"/>
</dbReference>
<protein>
    <recommendedName>
        <fullName evidence="12">trypsin</fullName>
        <ecNumber evidence="12">3.4.21.4</ecNumber>
    </recommendedName>
</protein>
<evidence type="ECO:0000256" key="6">
    <source>
        <dbReference type="ARBA" id="ARBA00022801"/>
    </source>
</evidence>
<keyword evidence="7 13" id="KW-0720">Serine protease</keyword>
<evidence type="ECO:0000256" key="11">
    <source>
        <dbReference type="ARBA" id="ARBA00036320"/>
    </source>
</evidence>
<dbReference type="GO" id="GO:0006508">
    <property type="term" value="P:proteolysis"/>
    <property type="evidence" value="ECO:0007669"/>
    <property type="project" value="UniProtKB-KW"/>
</dbReference>
<evidence type="ECO:0000256" key="10">
    <source>
        <dbReference type="ARBA" id="ARBA00024195"/>
    </source>
</evidence>
<comment type="similarity">
    <text evidence="10">Belongs to the peptidase S1 family. CLIP subfamily.</text>
</comment>
<dbReference type="EMBL" id="ATLV01012447">
    <property type="status" value="NOT_ANNOTATED_CDS"/>
    <property type="molecule type" value="Genomic_DNA"/>
</dbReference>
<organism evidence="16">
    <name type="scientific">Anopheles sinensis</name>
    <name type="common">Mosquito</name>
    <dbReference type="NCBI Taxonomy" id="74873"/>
    <lineage>
        <taxon>Eukaryota</taxon>
        <taxon>Metazoa</taxon>
        <taxon>Ecdysozoa</taxon>
        <taxon>Arthropoda</taxon>
        <taxon>Hexapoda</taxon>
        <taxon>Insecta</taxon>
        <taxon>Pterygota</taxon>
        <taxon>Neoptera</taxon>
        <taxon>Endopterygota</taxon>
        <taxon>Diptera</taxon>
        <taxon>Nematocera</taxon>
        <taxon>Culicoidea</taxon>
        <taxon>Culicidae</taxon>
        <taxon>Anophelinae</taxon>
        <taxon>Anopheles</taxon>
    </lineage>
</organism>
<dbReference type="PANTHER" id="PTHR24276:SF97">
    <property type="entry name" value="GH13245P2-RELATED"/>
    <property type="match status" value="1"/>
</dbReference>
<keyword evidence="18" id="KW-1185">Reference proteome</keyword>
<feature type="signal peptide" evidence="14">
    <location>
        <begin position="1"/>
        <end position="32"/>
    </location>
</feature>
<evidence type="ECO:0000256" key="7">
    <source>
        <dbReference type="ARBA" id="ARBA00022825"/>
    </source>
</evidence>
<dbReference type="EC" id="3.4.21.4" evidence="12"/>
<evidence type="ECO:0000256" key="9">
    <source>
        <dbReference type="ARBA" id="ARBA00023157"/>
    </source>
</evidence>
<comment type="catalytic activity">
    <reaction evidence="11">
        <text>Preferential cleavage: Arg-|-Xaa, Lys-|-Xaa.</text>
        <dbReference type="EC" id="3.4.21.4"/>
    </reaction>
</comment>
<evidence type="ECO:0000259" key="15">
    <source>
        <dbReference type="PROSITE" id="PS50240"/>
    </source>
</evidence>
<evidence type="ECO:0000313" key="17">
    <source>
        <dbReference type="EnsemblMetazoa" id="ASIC003923-PA"/>
    </source>
</evidence>
<dbReference type="InterPro" id="IPR033116">
    <property type="entry name" value="TRYPSIN_SER"/>
</dbReference>
<dbReference type="InterPro" id="IPR001254">
    <property type="entry name" value="Trypsin_dom"/>
</dbReference>
<dbReference type="Gene3D" id="2.40.10.10">
    <property type="entry name" value="Trypsin-like serine proteases"/>
    <property type="match status" value="1"/>
</dbReference>
<name>A0A084VFM1_ANOSI</name>
<dbReference type="InterPro" id="IPR043504">
    <property type="entry name" value="Peptidase_S1_PA_chymotrypsin"/>
</dbReference>
<proteinExistence type="inferred from homology"/>
<keyword evidence="4 14" id="KW-0732">Signal</keyword>
<evidence type="ECO:0000313" key="16">
    <source>
        <dbReference type="EMBL" id="KFB36765.1"/>
    </source>
</evidence>
<keyword evidence="5" id="KW-0222">Digestion</keyword>
<keyword evidence="3 13" id="KW-0645">Protease</keyword>
<dbReference type="EMBL" id="KE524793">
    <property type="protein sequence ID" value="KFB36765.1"/>
    <property type="molecule type" value="Genomic_DNA"/>
</dbReference>
<dbReference type="SMART" id="SM00020">
    <property type="entry name" value="Tryp_SPc"/>
    <property type="match status" value="1"/>
</dbReference>
<evidence type="ECO:0000313" key="18">
    <source>
        <dbReference type="Proteomes" id="UP000030765"/>
    </source>
</evidence>
<dbReference type="GO" id="GO:0007586">
    <property type="term" value="P:digestion"/>
    <property type="evidence" value="ECO:0007669"/>
    <property type="project" value="UniProtKB-KW"/>
</dbReference>
<reference evidence="16 18" key="1">
    <citation type="journal article" date="2014" name="BMC Genomics">
        <title>Genome sequence of Anopheles sinensis provides insight into genetics basis of mosquito competence for malaria parasites.</title>
        <authorList>
            <person name="Zhou D."/>
            <person name="Zhang D."/>
            <person name="Ding G."/>
            <person name="Shi L."/>
            <person name="Hou Q."/>
            <person name="Ye Y."/>
            <person name="Xu Y."/>
            <person name="Zhou H."/>
            <person name="Xiong C."/>
            <person name="Li S."/>
            <person name="Yu J."/>
            <person name="Hong S."/>
            <person name="Yu X."/>
            <person name="Zou P."/>
            <person name="Chen C."/>
            <person name="Chang X."/>
            <person name="Wang W."/>
            <person name="Lv Y."/>
            <person name="Sun Y."/>
            <person name="Ma L."/>
            <person name="Shen B."/>
            <person name="Zhu C."/>
        </authorList>
    </citation>
    <scope>NUCLEOTIDE SEQUENCE [LARGE SCALE GENOMIC DNA]</scope>
</reference>
<dbReference type="SUPFAM" id="SSF50494">
    <property type="entry name" value="Trypsin-like serine proteases"/>
    <property type="match status" value="1"/>
</dbReference>
<dbReference type="Pfam" id="PF00089">
    <property type="entry name" value="Trypsin"/>
    <property type="match status" value="1"/>
</dbReference>
<reference evidence="17" key="2">
    <citation type="submission" date="2020-05" db="UniProtKB">
        <authorList>
            <consortium name="EnsemblMetazoa"/>
        </authorList>
    </citation>
    <scope>IDENTIFICATION</scope>
</reference>
<keyword evidence="6 13" id="KW-0378">Hydrolase</keyword>
<keyword evidence="9" id="KW-1015">Disulfide bond</keyword>
<dbReference type="EnsemblMetazoa" id="ASIC003923-RA">
    <property type="protein sequence ID" value="ASIC003923-PA"/>
    <property type="gene ID" value="ASIC003923"/>
</dbReference>
<evidence type="ECO:0000256" key="14">
    <source>
        <dbReference type="SAM" id="SignalP"/>
    </source>
</evidence>
<evidence type="ECO:0000256" key="3">
    <source>
        <dbReference type="ARBA" id="ARBA00022670"/>
    </source>
</evidence>
<dbReference type="InterPro" id="IPR009003">
    <property type="entry name" value="Peptidase_S1_PA"/>
</dbReference>
<dbReference type="InterPro" id="IPR050430">
    <property type="entry name" value="Peptidase_S1"/>
</dbReference>